<sequence>MSLSLLPESEDVFDSLQQVEPLTVVEVTDLHHQPLHVTFCAQGKLWSDAVGTIIYYPCSVKRELNACA</sequence>
<dbReference type="Proteomes" id="UP000828390">
    <property type="component" value="Unassembled WGS sequence"/>
</dbReference>
<organism evidence="1 2">
    <name type="scientific">Dreissena polymorpha</name>
    <name type="common">Zebra mussel</name>
    <name type="synonym">Mytilus polymorpha</name>
    <dbReference type="NCBI Taxonomy" id="45954"/>
    <lineage>
        <taxon>Eukaryota</taxon>
        <taxon>Metazoa</taxon>
        <taxon>Spiralia</taxon>
        <taxon>Lophotrochozoa</taxon>
        <taxon>Mollusca</taxon>
        <taxon>Bivalvia</taxon>
        <taxon>Autobranchia</taxon>
        <taxon>Heteroconchia</taxon>
        <taxon>Euheterodonta</taxon>
        <taxon>Imparidentia</taxon>
        <taxon>Neoheterodontei</taxon>
        <taxon>Myida</taxon>
        <taxon>Dreissenoidea</taxon>
        <taxon>Dreissenidae</taxon>
        <taxon>Dreissena</taxon>
    </lineage>
</organism>
<dbReference type="AlphaFoldDB" id="A0A9D4FML8"/>
<name>A0A9D4FML8_DREPO</name>
<keyword evidence="2" id="KW-1185">Reference proteome</keyword>
<dbReference type="EMBL" id="JAIWYP010000007">
    <property type="protein sequence ID" value="KAH3799963.1"/>
    <property type="molecule type" value="Genomic_DNA"/>
</dbReference>
<evidence type="ECO:0000313" key="1">
    <source>
        <dbReference type="EMBL" id="KAH3799963.1"/>
    </source>
</evidence>
<comment type="caution">
    <text evidence="1">The sequence shown here is derived from an EMBL/GenBank/DDBJ whole genome shotgun (WGS) entry which is preliminary data.</text>
</comment>
<proteinExistence type="predicted"/>
<evidence type="ECO:0000313" key="2">
    <source>
        <dbReference type="Proteomes" id="UP000828390"/>
    </source>
</evidence>
<protein>
    <submittedName>
        <fullName evidence="1">Uncharacterized protein</fullName>
    </submittedName>
</protein>
<accession>A0A9D4FML8</accession>
<reference evidence="1" key="2">
    <citation type="submission" date="2020-11" db="EMBL/GenBank/DDBJ databases">
        <authorList>
            <person name="McCartney M.A."/>
            <person name="Auch B."/>
            <person name="Kono T."/>
            <person name="Mallez S."/>
            <person name="Becker A."/>
            <person name="Gohl D.M."/>
            <person name="Silverstein K.A.T."/>
            <person name="Koren S."/>
            <person name="Bechman K.B."/>
            <person name="Herman A."/>
            <person name="Abrahante J.E."/>
            <person name="Garbe J."/>
        </authorList>
    </citation>
    <scope>NUCLEOTIDE SEQUENCE</scope>
    <source>
        <strain evidence="1">Duluth1</strain>
        <tissue evidence="1">Whole animal</tissue>
    </source>
</reference>
<gene>
    <name evidence="1" type="ORF">DPMN_153587</name>
</gene>
<reference evidence="1" key="1">
    <citation type="journal article" date="2019" name="bioRxiv">
        <title>The Genome of the Zebra Mussel, Dreissena polymorpha: A Resource for Invasive Species Research.</title>
        <authorList>
            <person name="McCartney M.A."/>
            <person name="Auch B."/>
            <person name="Kono T."/>
            <person name="Mallez S."/>
            <person name="Zhang Y."/>
            <person name="Obille A."/>
            <person name="Becker A."/>
            <person name="Abrahante J.E."/>
            <person name="Garbe J."/>
            <person name="Badalamenti J.P."/>
            <person name="Herman A."/>
            <person name="Mangelson H."/>
            <person name="Liachko I."/>
            <person name="Sullivan S."/>
            <person name="Sone E.D."/>
            <person name="Koren S."/>
            <person name="Silverstein K.A.T."/>
            <person name="Beckman K.B."/>
            <person name="Gohl D.M."/>
        </authorList>
    </citation>
    <scope>NUCLEOTIDE SEQUENCE</scope>
    <source>
        <strain evidence="1">Duluth1</strain>
        <tissue evidence="1">Whole animal</tissue>
    </source>
</reference>